<evidence type="ECO:0000313" key="3">
    <source>
        <dbReference type="EMBL" id="KAF8867451.1"/>
    </source>
</evidence>
<keyword evidence="4" id="KW-1185">Reference proteome</keyword>
<accession>A0A9P5TEA1</accession>
<dbReference type="EMBL" id="JADNYJ010001125">
    <property type="protein sequence ID" value="KAF8867451.1"/>
    <property type="molecule type" value="Genomic_DNA"/>
</dbReference>
<evidence type="ECO:0000256" key="1">
    <source>
        <dbReference type="ARBA" id="ARBA00022448"/>
    </source>
</evidence>
<feature type="transmembrane region" description="Helical" evidence="2">
    <location>
        <begin position="20"/>
        <end position="41"/>
    </location>
</feature>
<keyword evidence="2" id="KW-1133">Transmembrane helix</keyword>
<dbReference type="PANTHER" id="PTHR19241">
    <property type="entry name" value="ATP-BINDING CASSETTE TRANSPORTER"/>
    <property type="match status" value="1"/>
</dbReference>
<comment type="caution">
    <text evidence="3">The sequence shown here is derived from an EMBL/GenBank/DDBJ whole genome shotgun (WGS) entry which is preliminary data.</text>
</comment>
<organism evidence="3 4">
    <name type="scientific">Gymnopilus junonius</name>
    <name type="common">Spectacular rustgill mushroom</name>
    <name type="synonym">Gymnopilus spectabilis subsp. junonius</name>
    <dbReference type="NCBI Taxonomy" id="109634"/>
    <lineage>
        <taxon>Eukaryota</taxon>
        <taxon>Fungi</taxon>
        <taxon>Dikarya</taxon>
        <taxon>Basidiomycota</taxon>
        <taxon>Agaricomycotina</taxon>
        <taxon>Agaricomycetes</taxon>
        <taxon>Agaricomycetidae</taxon>
        <taxon>Agaricales</taxon>
        <taxon>Agaricineae</taxon>
        <taxon>Hymenogastraceae</taxon>
        <taxon>Gymnopilus</taxon>
    </lineage>
</organism>
<reference evidence="3" key="1">
    <citation type="submission" date="2020-11" db="EMBL/GenBank/DDBJ databases">
        <authorList>
            <consortium name="DOE Joint Genome Institute"/>
            <person name="Ahrendt S."/>
            <person name="Riley R."/>
            <person name="Andreopoulos W."/>
            <person name="LaButti K."/>
            <person name="Pangilinan J."/>
            <person name="Ruiz-duenas F.J."/>
            <person name="Barrasa J.M."/>
            <person name="Sanchez-Garcia M."/>
            <person name="Camarero S."/>
            <person name="Miyauchi S."/>
            <person name="Serrano A."/>
            <person name="Linde D."/>
            <person name="Babiker R."/>
            <person name="Drula E."/>
            <person name="Ayuso-Fernandez I."/>
            <person name="Pacheco R."/>
            <person name="Padilla G."/>
            <person name="Ferreira P."/>
            <person name="Barriuso J."/>
            <person name="Kellner H."/>
            <person name="Castanera R."/>
            <person name="Alfaro M."/>
            <person name="Ramirez L."/>
            <person name="Pisabarro A.G."/>
            <person name="Kuo A."/>
            <person name="Tritt A."/>
            <person name="Lipzen A."/>
            <person name="He G."/>
            <person name="Yan M."/>
            <person name="Ng V."/>
            <person name="Cullen D."/>
            <person name="Martin F."/>
            <person name="Rosso M.-N."/>
            <person name="Henrissat B."/>
            <person name="Hibbett D."/>
            <person name="Martinez A.T."/>
            <person name="Grigoriev I.V."/>
        </authorList>
    </citation>
    <scope>NUCLEOTIDE SEQUENCE</scope>
    <source>
        <strain evidence="3">AH 44721</strain>
    </source>
</reference>
<keyword evidence="2" id="KW-0472">Membrane</keyword>
<keyword evidence="1" id="KW-0813">Transport</keyword>
<evidence type="ECO:0000313" key="4">
    <source>
        <dbReference type="Proteomes" id="UP000724874"/>
    </source>
</evidence>
<name>A0A9P5TEA1_GYMJU</name>
<proteinExistence type="predicted"/>
<protein>
    <submittedName>
        <fullName evidence="3">Uncharacterized protein</fullName>
    </submittedName>
</protein>
<dbReference type="OrthoDB" id="3042094at2759"/>
<keyword evidence="2" id="KW-0812">Transmembrane</keyword>
<gene>
    <name evidence="3" type="ORF">CPB84DRAFT_1859405</name>
</gene>
<dbReference type="AlphaFoldDB" id="A0A9P5TEA1"/>
<evidence type="ECO:0000256" key="2">
    <source>
        <dbReference type="SAM" id="Phobius"/>
    </source>
</evidence>
<sequence length="144" mass="16234">MSYNSAGYGLGPKDLWRPGFPVLVGFFILFQLMQILALEFYPQYGLDLSKRRAKGVTNEKEEIGDKVHARPTHCLVFYREVQPVKHRKTLTWENLNYHVPSANGPLWLLHDVQGFVKPGTLTALMGASGADVNFSNSVIHDMIC</sequence>
<dbReference type="Proteomes" id="UP000724874">
    <property type="component" value="Unassembled WGS sequence"/>
</dbReference>